<dbReference type="Pfam" id="PF22667">
    <property type="entry name" value="Lon_lid"/>
    <property type="match status" value="1"/>
</dbReference>
<dbReference type="CDD" id="cd19500">
    <property type="entry name" value="RecA-like_Lon"/>
    <property type="match status" value="1"/>
</dbReference>
<dbReference type="InterPro" id="IPR027065">
    <property type="entry name" value="Lon_Prtase"/>
</dbReference>
<dbReference type="GO" id="GO:0004176">
    <property type="term" value="F:ATP-dependent peptidase activity"/>
    <property type="evidence" value="ECO:0007669"/>
    <property type="project" value="UniProtKB-UniRule"/>
</dbReference>
<reference evidence="17" key="1">
    <citation type="submission" date="2022-07" db="EMBL/GenBank/DDBJ databases">
        <title>Enhanced cultured diversity of the mouse gut microbiota enables custom-made synthetic communities.</title>
        <authorList>
            <person name="Afrizal A."/>
        </authorList>
    </citation>
    <scope>NUCLEOTIDE SEQUENCE</scope>
    <source>
        <strain evidence="17">DSM 28593</strain>
    </source>
</reference>
<dbReference type="InterPro" id="IPR020568">
    <property type="entry name" value="Ribosomal_Su5_D2-typ_SF"/>
</dbReference>
<dbReference type="EMBL" id="JANKAS010000005">
    <property type="protein sequence ID" value="MCR1898760.1"/>
    <property type="molecule type" value="Genomic_DNA"/>
</dbReference>
<dbReference type="Pfam" id="PF00004">
    <property type="entry name" value="AAA"/>
    <property type="match status" value="1"/>
</dbReference>
<dbReference type="NCBIfam" id="NF008053">
    <property type="entry name" value="PRK10787.1"/>
    <property type="match status" value="1"/>
</dbReference>
<dbReference type="InterPro" id="IPR004815">
    <property type="entry name" value="Lon_bac/euk-typ"/>
</dbReference>
<feature type="domain" description="Lon proteolytic" evidence="15">
    <location>
        <begin position="594"/>
        <end position="775"/>
    </location>
</feature>
<dbReference type="PROSITE" id="PS51786">
    <property type="entry name" value="LON_PROTEOLYTIC"/>
    <property type="match status" value="1"/>
</dbReference>
<dbReference type="GO" id="GO:0016887">
    <property type="term" value="F:ATP hydrolysis activity"/>
    <property type="evidence" value="ECO:0007669"/>
    <property type="project" value="UniProtKB-UniRule"/>
</dbReference>
<comment type="catalytic activity">
    <reaction evidence="9 10 13">
        <text>Hydrolysis of proteins in presence of ATP.</text>
        <dbReference type="EC" id="3.4.21.53"/>
    </reaction>
</comment>
<feature type="active site" evidence="9 11">
    <location>
        <position position="681"/>
    </location>
</feature>
<evidence type="ECO:0000256" key="6">
    <source>
        <dbReference type="ARBA" id="ARBA00022825"/>
    </source>
</evidence>
<organism evidence="17 18">
    <name type="scientific">Irregularibacter muris</name>
    <dbReference type="NCBI Taxonomy" id="1796619"/>
    <lineage>
        <taxon>Bacteria</taxon>
        <taxon>Bacillati</taxon>
        <taxon>Bacillota</taxon>
        <taxon>Clostridia</taxon>
        <taxon>Eubacteriales</taxon>
        <taxon>Eubacteriaceae</taxon>
        <taxon>Irregularibacter</taxon>
    </lineage>
</organism>
<evidence type="ECO:0000259" key="16">
    <source>
        <dbReference type="PROSITE" id="PS51787"/>
    </source>
</evidence>
<comment type="function">
    <text evidence="9">ATP-dependent serine protease that mediates the selective degradation of mutant and abnormal proteins as well as certain short-lived regulatory proteins. Required for cellular homeostasis and for survival from DNA damage and developmental changes induced by stress. Degrades polypeptides processively to yield small peptide fragments that are 5 to 10 amino acids long. Binds to DNA in a double-stranded, site-specific manner.</text>
</comment>
<dbReference type="EC" id="3.4.21.53" evidence="9 10"/>
<comment type="caution">
    <text evidence="17">The sequence shown here is derived from an EMBL/GenBank/DDBJ whole genome shotgun (WGS) entry which is preliminary data.</text>
</comment>
<dbReference type="HAMAP" id="MF_01973">
    <property type="entry name" value="lon_bact"/>
    <property type="match status" value="1"/>
</dbReference>
<keyword evidence="3 9" id="KW-0645">Protease</keyword>
<dbReference type="Gene3D" id="1.10.8.60">
    <property type="match status" value="1"/>
</dbReference>
<feature type="binding site" evidence="9 12">
    <location>
        <begin position="358"/>
        <end position="365"/>
    </location>
    <ligand>
        <name>ATP</name>
        <dbReference type="ChEBI" id="CHEBI:30616"/>
    </ligand>
</feature>
<dbReference type="InterPro" id="IPR054594">
    <property type="entry name" value="Lon_lid"/>
</dbReference>
<gene>
    <name evidence="9 17" type="primary">lon</name>
    <name evidence="17" type="ORF">NSA47_07105</name>
</gene>
<evidence type="ECO:0000256" key="13">
    <source>
        <dbReference type="PROSITE-ProRule" id="PRU01122"/>
    </source>
</evidence>
<evidence type="ECO:0000256" key="8">
    <source>
        <dbReference type="ARBA" id="ARBA00023016"/>
    </source>
</evidence>
<evidence type="ECO:0000256" key="4">
    <source>
        <dbReference type="ARBA" id="ARBA00022741"/>
    </source>
</evidence>
<dbReference type="Gene3D" id="1.20.5.5270">
    <property type="match status" value="1"/>
</dbReference>
<dbReference type="AlphaFoldDB" id="A0AAE3HFZ3"/>
<dbReference type="GO" id="GO:0005737">
    <property type="term" value="C:cytoplasm"/>
    <property type="evidence" value="ECO:0007669"/>
    <property type="project" value="UniProtKB-SubCell"/>
</dbReference>
<protein>
    <recommendedName>
        <fullName evidence="9 10">Lon protease</fullName>
        <ecNumber evidence="9 10">3.4.21.53</ecNumber>
    </recommendedName>
    <alternativeName>
        <fullName evidence="9">ATP-dependent protease La</fullName>
    </alternativeName>
</protein>
<dbReference type="PIRSF" id="PIRSF001174">
    <property type="entry name" value="Lon_proteas"/>
    <property type="match status" value="1"/>
</dbReference>
<evidence type="ECO:0000256" key="1">
    <source>
        <dbReference type="ARBA" id="ARBA00004496"/>
    </source>
</evidence>
<evidence type="ECO:0000256" key="9">
    <source>
        <dbReference type="HAMAP-Rule" id="MF_01973"/>
    </source>
</evidence>
<dbReference type="Gene3D" id="3.40.50.300">
    <property type="entry name" value="P-loop containing nucleotide triphosphate hydrolases"/>
    <property type="match status" value="1"/>
</dbReference>
<dbReference type="GO" id="GO:0034605">
    <property type="term" value="P:cellular response to heat"/>
    <property type="evidence" value="ECO:0007669"/>
    <property type="project" value="UniProtKB-UniRule"/>
</dbReference>
<evidence type="ECO:0000256" key="7">
    <source>
        <dbReference type="ARBA" id="ARBA00022840"/>
    </source>
</evidence>
<name>A0AAE3HFZ3_9FIRM</name>
<dbReference type="Gene3D" id="1.20.58.1480">
    <property type="match status" value="1"/>
</dbReference>
<dbReference type="GO" id="GO:0005524">
    <property type="term" value="F:ATP binding"/>
    <property type="evidence" value="ECO:0007669"/>
    <property type="project" value="UniProtKB-UniRule"/>
</dbReference>
<dbReference type="NCBIfam" id="TIGR00763">
    <property type="entry name" value="lon"/>
    <property type="match status" value="1"/>
</dbReference>
<dbReference type="SUPFAM" id="SSF52540">
    <property type="entry name" value="P-loop containing nucleoside triphosphate hydrolases"/>
    <property type="match status" value="1"/>
</dbReference>
<keyword evidence="2 9" id="KW-0963">Cytoplasm</keyword>
<dbReference type="PROSITE" id="PS01046">
    <property type="entry name" value="LON_SER"/>
    <property type="match status" value="1"/>
</dbReference>
<evidence type="ECO:0000259" key="15">
    <source>
        <dbReference type="PROSITE" id="PS51786"/>
    </source>
</evidence>
<dbReference type="Gene3D" id="3.30.230.10">
    <property type="match status" value="1"/>
</dbReference>
<dbReference type="Pfam" id="PF02190">
    <property type="entry name" value="LON_substr_bdg"/>
    <property type="match status" value="1"/>
</dbReference>
<dbReference type="InterPro" id="IPR008269">
    <property type="entry name" value="Lon_proteolytic"/>
</dbReference>
<dbReference type="InterPro" id="IPR003959">
    <property type="entry name" value="ATPase_AAA_core"/>
</dbReference>
<dbReference type="InterPro" id="IPR008268">
    <property type="entry name" value="Peptidase_S16_AS"/>
</dbReference>
<dbReference type="InterPro" id="IPR046336">
    <property type="entry name" value="Lon_prtase_N_sf"/>
</dbReference>
<evidence type="ECO:0000256" key="3">
    <source>
        <dbReference type="ARBA" id="ARBA00022670"/>
    </source>
</evidence>
<dbReference type="SUPFAM" id="SSF54211">
    <property type="entry name" value="Ribosomal protein S5 domain 2-like"/>
    <property type="match status" value="1"/>
</dbReference>
<keyword evidence="5 9" id="KW-0378">Hydrolase</keyword>
<evidence type="ECO:0000256" key="14">
    <source>
        <dbReference type="RuleBase" id="RU000591"/>
    </source>
</evidence>
<feature type="domain" description="Lon N-terminal" evidence="16">
    <location>
        <begin position="13"/>
        <end position="206"/>
    </location>
</feature>
<dbReference type="GO" id="GO:0004252">
    <property type="term" value="F:serine-type endopeptidase activity"/>
    <property type="evidence" value="ECO:0007669"/>
    <property type="project" value="UniProtKB-UniRule"/>
</dbReference>
<proteinExistence type="evidence at transcript level"/>
<evidence type="ECO:0000256" key="10">
    <source>
        <dbReference type="PIRNR" id="PIRNR001174"/>
    </source>
</evidence>
<evidence type="ECO:0000256" key="11">
    <source>
        <dbReference type="PIRSR" id="PIRSR001174-1"/>
    </source>
</evidence>
<dbReference type="InterPro" id="IPR015947">
    <property type="entry name" value="PUA-like_sf"/>
</dbReference>
<keyword evidence="8 9" id="KW-0346">Stress response</keyword>
<dbReference type="InterPro" id="IPR003111">
    <property type="entry name" value="Lon_prtase_N"/>
</dbReference>
<dbReference type="SMART" id="SM00464">
    <property type="entry name" value="LON"/>
    <property type="match status" value="1"/>
</dbReference>
<evidence type="ECO:0000313" key="17">
    <source>
        <dbReference type="EMBL" id="MCR1898760.1"/>
    </source>
</evidence>
<keyword evidence="6 9" id="KW-0720">Serine protease</keyword>
<dbReference type="InterPro" id="IPR003593">
    <property type="entry name" value="AAA+_ATPase"/>
</dbReference>
<accession>A0AAE3HFZ3</accession>
<dbReference type="InterPro" id="IPR014721">
    <property type="entry name" value="Ribsml_uS5_D2-typ_fold_subgr"/>
</dbReference>
<dbReference type="FunFam" id="3.40.50.300:FF:000382">
    <property type="entry name" value="Lon protease homolog 2, peroxisomal"/>
    <property type="match status" value="1"/>
</dbReference>
<evidence type="ECO:0000313" key="18">
    <source>
        <dbReference type="Proteomes" id="UP001205748"/>
    </source>
</evidence>
<keyword evidence="18" id="KW-1185">Reference proteome</keyword>
<dbReference type="Proteomes" id="UP001205748">
    <property type="component" value="Unassembled WGS sequence"/>
</dbReference>
<dbReference type="Pfam" id="PF05362">
    <property type="entry name" value="Lon_C"/>
    <property type="match status" value="1"/>
</dbReference>
<comment type="induction">
    <text evidence="9">By heat shock.</text>
</comment>
<dbReference type="PANTHER" id="PTHR10046">
    <property type="entry name" value="ATP DEPENDENT LON PROTEASE FAMILY MEMBER"/>
    <property type="match status" value="1"/>
</dbReference>
<dbReference type="FunFam" id="1.20.5.5270:FF:000002">
    <property type="entry name" value="Lon protease homolog"/>
    <property type="match status" value="1"/>
</dbReference>
<comment type="similarity">
    <text evidence="9 10 13 14">Belongs to the peptidase S16 family.</text>
</comment>
<sequence>MEEKIKEINEYKLPIIPLRGLCVFPEMVIHFDVGREKSIRALEEAMVGDQRVFLVTQKDAEIDDPQKEDIYPTGTIAQIKQLLKMPGNIIRVLVEGQNRGSIKEILQEEPYMMGEIENVVYEETKDKESEALIRLVIDRFQDYMKLSKKVLPDTLLTISTIEQCGQLADIIITNLELDIEEQQEILETFQPKKRLELLYGKLIKEIEIQQIERNIDDKVKNHIDKIQKEYYLREQMKIIQDELGEDESTTSVIENYKNKMDQLELQGEVREKVERELNRLAKLPSGSAETGVIHNYVEWILDLPWNKETEDRLDIKNAREILDEEHYALEKVKERVLEYLAILQLSQSIKGSILCLVGPPGVGKTSIARSIAKAVNRNFVRMSVGGLRDEAEIRGHRRTYVGAIPGRIISGIKQAGTKNPLFLLDEIDKMSQDFRGDPASALLEVLDAEQNHSFTDHYLELPFDLSKVMFITTANSLEPIPRPLLDRMEIIYISGYTEEEKLNIAQKYLLPKQLKEHGLKKSNIRMKEETLRDIIISYTRESGVRNLERQLATVCRKIAKEIVEKDKASVTVNSKNLSKFLGISKYRYESIREQAEVGMVTGLAWTPVGGDTLTIEAVSMLGNGKLALTGQLGDVMKESAKAGVSYIRSKTKELNIGEDFHKNLDIHLHIPEGAIPKDGPSAGITMATAIISLLTGKPVPQYIAMTGEITLRGRVLPVGGIKEKVLAAHRAGITTIILPKDNEKDLEEIEKNVRQDLTFRLVDNMDEVIQEVFKEGIKDESK</sequence>
<keyword evidence="4 9" id="KW-0547">Nucleotide-binding</keyword>
<feature type="active site" evidence="9 11">
    <location>
        <position position="724"/>
    </location>
</feature>
<dbReference type="RefSeq" id="WP_257530432.1">
    <property type="nucleotide sequence ID" value="NZ_JANKAS010000005.1"/>
</dbReference>
<evidence type="ECO:0000256" key="2">
    <source>
        <dbReference type="ARBA" id="ARBA00022490"/>
    </source>
</evidence>
<dbReference type="PRINTS" id="PR00830">
    <property type="entry name" value="ENDOLAPTASE"/>
</dbReference>
<evidence type="ECO:0000256" key="12">
    <source>
        <dbReference type="PIRSR" id="PIRSR001174-2"/>
    </source>
</evidence>
<keyword evidence="7 9" id="KW-0067">ATP-binding</keyword>
<dbReference type="Gene3D" id="2.30.130.40">
    <property type="entry name" value="LON domain-like"/>
    <property type="match status" value="1"/>
</dbReference>
<dbReference type="GO" id="GO:0006515">
    <property type="term" value="P:protein quality control for misfolded or incompletely synthesized proteins"/>
    <property type="evidence" value="ECO:0007669"/>
    <property type="project" value="UniProtKB-UniRule"/>
</dbReference>
<comment type="subcellular location">
    <subcellularLocation>
        <location evidence="1 9 10">Cytoplasm</location>
    </subcellularLocation>
</comment>
<dbReference type="InterPro" id="IPR027543">
    <property type="entry name" value="Lon_bac"/>
</dbReference>
<dbReference type="InterPro" id="IPR027417">
    <property type="entry name" value="P-loop_NTPase"/>
</dbReference>
<dbReference type="SMART" id="SM00382">
    <property type="entry name" value="AAA"/>
    <property type="match status" value="1"/>
</dbReference>
<comment type="subunit">
    <text evidence="9 10">Homohexamer. Organized in a ring with a central cavity.</text>
</comment>
<dbReference type="GO" id="GO:0043565">
    <property type="term" value="F:sequence-specific DNA binding"/>
    <property type="evidence" value="ECO:0007669"/>
    <property type="project" value="UniProtKB-UniRule"/>
</dbReference>
<evidence type="ECO:0000256" key="5">
    <source>
        <dbReference type="ARBA" id="ARBA00022801"/>
    </source>
</evidence>
<dbReference type="SUPFAM" id="SSF88697">
    <property type="entry name" value="PUA domain-like"/>
    <property type="match status" value="1"/>
</dbReference>
<dbReference type="PROSITE" id="PS51787">
    <property type="entry name" value="LON_N"/>
    <property type="match status" value="1"/>
</dbReference>